<protein>
    <recommendedName>
        <fullName evidence="1">KIB1-4 beta-propeller domain-containing protein</fullName>
    </recommendedName>
</protein>
<dbReference type="AlphaFoldDB" id="A0AAV9F682"/>
<dbReference type="InterPro" id="IPR005174">
    <property type="entry name" value="KIB1-4_b-propeller"/>
</dbReference>
<organism evidence="2 3">
    <name type="scientific">Acorus calamus</name>
    <name type="common">Sweet flag</name>
    <dbReference type="NCBI Taxonomy" id="4465"/>
    <lineage>
        <taxon>Eukaryota</taxon>
        <taxon>Viridiplantae</taxon>
        <taxon>Streptophyta</taxon>
        <taxon>Embryophyta</taxon>
        <taxon>Tracheophyta</taxon>
        <taxon>Spermatophyta</taxon>
        <taxon>Magnoliopsida</taxon>
        <taxon>Liliopsida</taxon>
        <taxon>Acoraceae</taxon>
        <taxon>Acorus</taxon>
    </lineage>
</organism>
<proteinExistence type="predicted"/>
<sequence>MKRSRYCSRGRNVLLQTGGFKVFELDETTTKWNETKSLGDGMLFLGLNASMWLPSSNFKECKGNSIYFTDDSSYNIRHPILREDSGIFHLEDGSFGSIYGDGMKRLYPNWVVPNP</sequence>
<reference evidence="2" key="1">
    <citation type="journal article" date="2023" name="Nat. Commun.">
        <title>Diploid and tetraploid genomes of Acorus and the evolution of monocots.</title>
        <authorList>
            <person name="Ma L."/>
            <person name="Liu K.W."/>
            <person name="Li Z."/>
            <person name="Hsiao Y.Y."/>
            <person name="Qi Y."/>
            <person name="Fu T."/>
            <person name="Tang G.D."/>
            <person name="Zhang D."/>
            <person name="Sun W.H."/>
            <person name="Liu D.K."/>
            <person name="Li Y."/>
            <person name="Chen G.Z."/>
            <person name="Liu X.D."/>
            <person name="Liao X.Y."/>
            <person name="Jiang Y.T."/>
            <person name="Yu X."/>
            <person name="Hao Y."/>
            <person name="Huang J."/>
            <person name="Zhao X.W."/>
            <person name="Ke S."/>
            <person name="Chen Y.Y."/>
            <person name="Wu W.L."/>
            <person name="Hsu J.L."/>
            <person name="Lin Y.F."/>
            <person name="Huang M.D."/>
            <person name="Li C.Y."/>
            <person name="Huang L."/>
            <person name="Wang Z.W."/>
            <person name="Zhao X."/>
            <person name="Zhong W.Y."/>
            <person name="Peng D.H."/>
            <person name="Ahmad S."/>
            <person name="Lan S."/>
            <person name="Zhang J.S."/>
            <person name="Tsai W.C."/>
            <person name="Van de Peer Y."/>
            <person name="Liu Z.J."/>
        </authorList>
    </citation>
    <scope>NUCLEOTIDE SEQUENCE</scope>
    <source>
        <strain evidence="2">CP</strain>
    </source>
</reference>
<evidence type="ECO:0000313" key="3">
    <source>
        <dbReference type="Proteomes" id="UP001180020"/>
    </source>
</evidence>
<dbReference type="PANTHER" id="PTHR44259">
    <property type="entry name" value="OS07G0183000 PROTEIN-RELATED"/>
    <property type="match status" value="1"/>
</dbReference>
<keyword evidence="3" id="KW-1185">Reference proteome</keyword>
<reference evidence="2" key="2">
    <citation type="submission" date="2023-06" db="EMBL/GenBank/DDBJ databases">
        <authorList>
            <person name="Ma L."/>
            <person name="Liu K.-W."/>
            <person name="Li Z."/>
            <person name="Hsiao Y.-Y."/>
            <person name="Qi Y."/>
            <person name="Fu T."/>
            <person name="Tang G."/>
            <person name="Zhang D."/>
            <person name="Sun W.-H."/>
            <person name="Liu D.-K."/>
            <person name="Li Y."/>
            <person name="Chen G.-Z."/>
            <person name="Liu X.-D."/>
            <person name="Liao X.-Y."/>
            <person name="Jiang Y.-T."/>
            <person name="Yu X."/>
            <person name="Hao Y."/>
            <person name="Huang J."/>
            <person name="Zhao X.-W."/>
            <person name="Ke S."/>
            <person name="Chen Y.-Y."/>
            <person name="Wu W.-L."/>
            <person name="Hsu J.-L."/>
            <person name="Lin Y.-F."/>
            <person name="Huang M.-D."/>
            <person name="Li C.-Y."/>
            <person name="Huang L."/>
            <person name="Wang Z.-W."/>
            <person name="Zhao X."/>
            <person name="Zhong W.-Y."/>
            <person name="Peng D.-H."/>
            <person name="Ahmad S."/>
            <person name="Lan S."/>
            <person name="Zhang J.-S."/>
            <person name="Tsai W.-C."/>
            <person name="Van De Peer Y."/>
            <person name="Liu Z.-J."/>
        </authorList>
    </citation>
    <scope>NUCLEOTIDE SEQUENCE</scope>
    <source>
        <strain evidence="2">CP</strain>
        <tissue evidence="2">Leaves</tissue>
    </source>
</reference>
<evidence type="ECO:0000259" key="1">
    <source>
        <dbReference type="Pfam" id="PF03478"/>
    </source>
</evidence>
<dbReference type="EMBL" id="JAUJYO010000003">
    <property type="protein sequence ID" value="KAK1321418.1"/>
    <property type="molecule type" value="Genomic_DNA"/>
</dbReference>
<gene>
    <name evidence="2" type="ORF">QJS10_CPA03g01115</name>
</gene>
<dbReference type="PANTHER" id="PTHR44259:SF114">
    <property type="entry name" value="OS06G0707300 PROTEIN"/>
    <property type="match status" value="1"/>
</dbReference>
<dbReference type="InterPro" id="IPR050942">
    <property type="entry name" value="F-box_BR-signaling"/>
</dbReference>
<dbReference type="Proteomes" id="UP001180020">
    <property type="component" value="Unassembled WGS sequence"/>
</dbReference>
<accession>A0AAV9F682</accession>
<dbReference type="Pfam" id="PF03478">
    <property type="entry name" value="Beta-prop_KIB1-4"/>
    <property type="match status" value="1"/>
</dbReference>
<comment type="caution">
    <text evidence="2">The sequence shown here is derived from an EMBL/GenBank/DDBJ whole genome shotgun (WGS) entry which is preliminary data.</text>
</comment>
<name>A0AAV9F682_ACOCL</name>
<evidence type="ECO:0000313" key="2">
    <source>
        <dbReference type="EMBL" id="KAK1321418.1"/>
    </source>
</evidence>
<feature type="domain" description="KIB1-4 beta-propeller" evidence="1">
    <location>
        <begin position="16"/>
        <end position="81"/>
    </location>
</feature>